<dbReference type="Pfam" id="PF03464">
    <property type="entry name" value="eRF1_2"/>
    <property type="match status" value="1"/>
</dbReference>
<dbReference type="GO" id="GO:0070966">
    <property type="term" value="P:nuclear-transcribed mRNA catabolic process, no-go decay"/>
    <property type="evidence" value="ECO:0007669"/>
    <property type="project" value="InterPro"/>
</dbReference>
<dbReference type="InterPro" id="IPR005140">
    <property type="entry name" value="eRF1_Pelota-like_N"/>
</dbReference>
<evidence type="ECO:0000256" key="4">
    <source>
        <dbReference type="ARBA" id="ARBA00022490"/>
    </source>
</evidence>
<dbReference type="Pfam" id="PF03465">
    <property type="entry name" value="eRF1_3"/>
    <property type="match status" value="1"/>
</dbReference>
<comment type="subcellular location">
    <subcellularLocation>
        <location evidence="2 6">Cytoplasm</location>
    </subcellularLocation>
</comment>
<dbReference type="AlphaFoldDB" id="A0AA88I035"/>
<comment type="cofactor">
    <cofactor evidence="1 6">
        <name>a divalent metal cation</name>
        <dbReference type="ChEBI" id="CHEBI:60240"/>
    </cofactor>
</comment>
<reference evidence="8" key="1">
    <citation type="submission" date="2023-07" db="EMBL/GenBank/DDBJ databases">
        <title>Chromosome-level genome assembly of Artemia franciscana.</title>
        <authorList>
            <person name="Jo E."/>
        </authorList>
    </citation>
    <scope>NUCLEOTIDE SEQUENCE</scope>
    <source>
        <tissue evidence="8">Whole body</tissue>
    </source>
</reference>
<accession>A0AA88I035</accession>
<feature type="domain" description="eRF1/Pelota-like N-terminal" evidence="7">
    <location>
        <begin position="1"/>
        <end position="105"/>
    </location>
</feature>
<dbReference type="Gene3D" id="2.30.30.870">
    <property type="entry name" value="Pelota, domain A"/>
    <property type="match status" value="1"/>
</dbReference>
<dbReference type="InterPro" id="IPR005141">
    <property type="entry name" value="eRF1_2"/>
</dbReference>
<evidence type="ECO:0000256" key="6">
    <source>
        <dbReference type="RuleBase" id="RU362019"/>
    </source>
</evidence>
<proteinExistence type="inferred from homology"/>
<dbReference type="InterPro" id="IPR029064">
    <property type="entry name" value="Ribosomal_eL30-like_sf"/>
</dbReference>
<evidence type="ECO:0000256" key="1">
    <source>
        <dbReference type="ARBA" id="ARBA00001968"/>
    </source>
</evidence>
<dbReference type="GO" id="GO:0071025">
    <property type="term" value="P:RNA surveillance"/>
    <property type="evidence" value="ECO:0007669"/>
    <property type="project" value="InterPro"/>
</dbReference>
<dbReference type="GO" id="GO:0046872">
    <property type="term" value="F:metal ion binding"/>
    <property type="evidence" value="ECO:0007669"/>
    <property type="project" value="UniProtKB-KW"/>
</dbReference>
<dbReference type="GO" id="GO:0032790">
    <property type="term" value="P:ribosome disassembly"/>
    <property type="evidence" value="ECO:0007669"/>
    <property type="project" value="TreeGrafter"/>
</dbReference>
<sequence>MWQVYNLLSERDSVTASTIRKVLTESETRSSSSNRVRTTLTIQIETVDFDAQACVIRVKGRNIQENPYVKIGAYHAIDLETNREVSLFKLCWDSISIERLKCACDPAQTVDLAVVQMQEGLANICLITKSMTSLKTRIEIKIPQKQKGNTAQRENALKKFYKNIVDDVLKHLNFEALRVLIIGSPDFVDQLYEYLCETAMKTKSQILHDAKRKFVPCKISTGFKRSLKEILQDPAVLSKLSDTKVGAEVHSIKSFNQMLSTDPSRAFYGYKHVSVAAEALAVDTLLVTDNLFRSKDISERRRYVSLVDSVRSSGGKIRIFSSMHFSGEELAKFTGIAAILRFPMAEPKEEDEDNKEVVLEKVAPI</sequence>
<evidence type="ECO:0000256" key="5">
    <source>
        <dbReference type="ARBA" id="ARBA00022723"/>
    </source>
</evidence>
<dbReference type="FunFam" id="2.30.30.870:FF:000001">
    <property type="entry name" value="Protein pelota homolog"/>
    <property type="match status" value="1"/>
</dbReference>
<dbReference type="Gene3D" id="3.30.1330.30">
    <property type="match status" value="1"/>
</dbReference>
<evidence type="ECO:0000313" key="9">
    <source>
        <dbReference type="Proteomes" id="UP001187531"/>
    </source>
</evidence>
<dbReference type="GO" id="GO:0005737">
    <property type="term" value="C:cytoplasm"/>
    <property type="evidence" value="ECO:0007669"/>
    <property type="project" value="UniProtKB-SubCell"/>
</dbReference>
<dbReference type="PANTHER" id="PTHR10853">
    <property type="entry name" value="PELOTA"/>
    <property type="match status" value="1"/>
</dbReference>
<organism evidence="8 9">
    <name type="scientific">Artemia franciscana</name>
    <name type="common">Brine shrimp</name>
    <name type="synonym">Artemia sanfranciscana</name>
    <dbReference type="NCBI Taxonomy" id="6661"/>
    <lineage>
        <taxon>Eukaryota</taxon>
        <taxon>Metazoa</taxon>
        <taxon>Ecdysozoa</taxon>
        <taxon>Arthropoda</taxon>
        <taxon>Crustacea</taxon>
        <taxon>Branchiopoda</taxon>
        <taxon>Anostraca</taxon>
        <taxon>Artemiidae</taxon>
        <taxon>Artemia</taxon>
    </lineage>
</organism>
<evidence type="ECO:0000313" key="8">
    <source>
        <dbReference type="EMBL" id="KAK2713942.1"/>
    </source>
</evidence>
<comment type="function">
    <text evidence="6">Component of the Pelota-HBS1L complex, a complex that recognizes stalled ribosomes and triggers the No-Go Decay (NGD) pathway. In the Pelota-HBS1L complex, pelo recognizes ribosomes stalled at the 3' end of an mRNA and engages stalled ribosomes by destabilizing mRNA in the mRNA channel.</text>
</comment>
<evidence type="ECO:0000256" key="3">
    <source>
        <dbReference type="ARBA" id="ARBA00009504"/>
    </source>
</evidence>
<dbReference type="FunFam" id="3.30.1330.30:FF:000008">
    <property type="entry name" value="Protein pelota homolog"/>
    <property type="match status" value="1"/>
</dbReference>
<dbReference type="InterPro" id="IPR042226">
    <property type="entry name" value="eFR1_2_sf"/>
</dbReference>
<dbReference type="SMART" id="SM01194">
    <property type="entry name" value="eRF1_1"/>
    <property type="match status" value="1"/>
</dbReference>
<dbReference type="GO" id="GO:0070651">
    <property type="term" value="P:nonfunctional rRNA decay"/>
    <property type="evidence" value="ECO:0007669"/>
    <property type="project" value="TreeGrafter"/>
</dbReference>
<dbReference type="SUPFAM" id="SSF53137">
    <property type="entry name" value="Translational machinery components"/>
    <property type="match status" value="1"/>
</dbReference>
<dbReference type="SUPFAM" id="SSF159065">
    <property type="entry name" value="Dom34/Pelota N-terminal domain-like"/>
    <property type="match status" value="1"/>
</dbReference>
<dbReference type="GO" id="GO:0070481">
    <property type="term" value="P:nuclear-transcribed mRNA catabolic process, non-stop decay"/>
    <property type="evidence" value="ECO:0007669"/>
    <property type="project" value="InterPro"/>
</dbReference>
<evidence type="ECO:0000256" key="2">
    <source>
        <dbReference type="ARBA" id="ARBA00004496"/>
    </source>
</evidence>
<dbReference type="NCBIfam" id="TIGR00111">
    <property type="entry name" value="pelota"/>
    <property type="match status" value="1"/>
</dbReference>
<dbReference type="SUPFAM" id="SSF55315">
    <property type="entry name" value="L30e-like"/>
    <property type="match status" value="1"/>
</dbReference>
<dbReference type="Pfam" id="PF26356">
    <property type="entry name" value="Pelota_N"/>
    <property type="match status" value="1"/>
</dbReference>
<keyword evidence="9" id="KW-1185">Reference proteome</keyword>
<dbReference type="InterPro" id="IPR038069">
    <property type="entry name" value="Pelota/DOM34_N"/>
</dbReference>
<dbReference type="InterPro" id="IPR058547">
    <property type="entry name" value="Pelota_N"/>
</dbReference>
<keyword evidence="5 6" id="KW-0479">Metal-binding</keyword>
<dbReference type="EMBL" id="JAVRJZ010000014">
    <property type="protein sequence ID" value="KAK2713942.1"/>
    <property type="molecule type" value="Genomic_DNA"/>
</dbReference>
<comment type="similarity">
    <text evidence="3 6">Belongs to the eukaryotic release factor 1 family. Pelota subfamily.</text>
</comment>
<dbReference type="InterPro" id="IPR004405">
    <property type="entry name" value="TF_pelota"/>
</dbReference>
<keyword evidence="4 6" id="KW-0963">Cytoplasm</keyword>
<protein>
    <recommendedName>
        <fullName evidence="6">Protein pelota homolog</fullName>
    </recommendedName>
</protein>
<dbReference type="Gene3D" id="3.30.420.60">
    <property type="entry name" value="eRF1 domain 2"/>
    <property type="match status" value="1"/>
</dbReference>
<name>A0AA88I035_ARTSF</name>
<evidence type="ECO:0000259" key="7">
    <source>
        <dbReference type="SMART" id="SM01194"/>
    </source>
</evidence>
<dbReference type="InterPro" id="IPR005142">
    <property type="entry name" value="eRF1_3"/>
</dbReference>
<gene>
    <name evidence="8" type="ORF">QYM36_009735</name>
</gene>
<dbReference type="Proteomes" id="UP001187531">
    <property type="component" value="Unassembled WGS sequence"/>
</dbReference>
<comment type="caution">
    <text evidence="8">The sequence shown here is derived from an EMBL/GenBank/DDBJ whole genome shotgun (WGS) entry which is preliminary data.</text>
</comment>
<dbReference type="PANTHER" id="PTHR10853:SF0">
    <property type="entry name" value="PROTEIN PELOTA HOMOLOG"/>
    <property type="match status" value="1"/>
</dbReference>